<reference evidence="4 5" key="1">
    <citation type="submission" date="2016-10" db="EMBL/GenBank/DDBJ databases">
        <authorList>
            <person name="de Groot N.N."/>
        </authorList>
    </citation>
    <scope>NUCLEOTIDE SEQUENCE [LARGE SCALE GENOMIC DNA]</scope>
    <source>
        <strain evidence="4 5">KH2T6</strain>
    </source>
</reference>
<feature type="chain" id="PRO_5010165706" description="LPXTG-motif cell wall anchor domain-containing protein" evidence="3">
    <location>
        <begin position="26"/>
        <end position="263"/>
    </location>
</feature>
<feature type="region of interest" description="Disordered" evidence="1">
    <location>
        <begin position="165"/>
        <end position="235"/>
    </location>
</feature>
<evidence type="ECO:0000256" key="1">
    <source>
        <dbReference type="SAM" id="MobiDB-lite"/>
    </source>
</evidence>
<proteinExistence type="predicted"/>
<evidence type="ECO:0000256" key="2">
    <source>
        <dbReference type="SAM" id="Phobius"/>
    </source>
</evidence>
<keyword evidence="3" id="KW-0732">Signal</keyword>
<dbReference type="EMBL" id="FOAT01000010">
    <property type="protein sequence ID" value="SEL05640.1"/>
    <property type="molecule type" value="Genomic_DNA"/>
</dbReference>
<evidence type="ECO:0000313" key="4">
    <source>
        <dbReference type="EMBL" id="SEL05640.1"/>
    </source>
</evidence>
<evidence type="ECO:0000256" key="3">
    <source>
        <dbReference type="SAM" id="SignalP"/>
    </source>
</evidence>
<keyword evidence="2" id="KW-0812">Transmembrane</keyword>
<sequence>MKISKILAGMSALAIAAATAIPAFAEKTFVNGTDLDYVSADGNMLKISLGESPYDPATVSAVKVTFTVDDSQGGFGGGFMLNSKKSGWDQKEPDWVWANPGEESEDPRGFYAEGSDGNYTVTFDFGVLGEEYWGTPSDEGYYAEICCQEWWGADMTVTGVEITGDEKPADESSAADVESSAADTESSKADESSNSEASSTADSSSSKAATTNNNTKNTTTTGTAAASSAAASDNTNQATGATAGLALAGLALAGAVAVVSKRK</sequence>
<dbReference type="AlphaFoldDB" id="A0A1H7M305"/>
<dbReference type="Proteomes" id="UP000186015">
    <property type="component" value="Unassembled WGS sequence"/>
</dbReference>
<feature type="signal peptide" evidence="3">
    <location>
        <begin position="1"/>
        <end position="25"/>
    </location>
</feature>
<gene>
    <name evidence="4" type="ORF">SAMN05216469_110106</name>
</gene>
<evidence type="ECO:0008006" key="6">
    <source>
        <dbReference type="Google" id="ProtNLM"/>
    </source>
</evidence>
<organism evidence="4 5">
    <name type="scientific">Ruminococcus albus</name>
    <dbReference type="NCBI Taxonomy" id="1264"/>
    <lineage>
        <taxon>Bacteria</taxon>
        <taxon>Bacillati</taxon>
        <taxon>Bacillota</taxon>
        <taxon>Clostridia</taxon>
        <taxon>Eubacteriales</taxon>
        <taxon>Oscillospiraceae</taxon>
        <taxon>Ruminococcus</taxon>
    </lineage>
</organism>
<dbReference type="NCBIfam" id="NF033846">
    <property type="entry name" value="Rumino_NPXTG"/>
    <property type="match status" value="1"/>
</dbReference>
<keyword evidence="2" id="KW-0472">Membrane</keyword>
<evidence type="ECO:0000313" key="5">
    <source>
        <dbReference type="Proteomes" id="UP000186015"/>
    </source>
</evidence>
<dbReference type="OrthoDB" id="1822977at2"/>
<dbReference type="RefSeq" id="WP_074834042.1">
    <property type="nucleotide sequence ID" value="NZ_FOAT01000010.1"/>
</dbReference>
<keyword evidence="2" id="KW-1133">Transmembrane helix</keyword>
<accession>A0A1H7M305</accession>
<feature type="transmembrane region" description="Helical" evidence="2">
    <location>
        <begin position="238"/>
        <end position="259"/>
    </location>
</feature>
<feature type="compositionally biased region" description="Low complexity" evidence="1">
    <location>
        <begin position="192"/>
        <end position="235"/>
    </location>
</feature>
<protein>
    <recommendedName>
        <fullName evidence="6">LPXTG-motif cell wall anchor domain-containing protein</fullName>
    </recommendedName>
</protein>
<feature type="compositionally biased region" description="Low complexity" evidence="1">
    <location>
        <begin position="171"/>
        <end position="184"/>
    </location>
</feature>
<name>A0A1H7M305_RUMAL</name>